<sequence>MIATRRGYLRGMGGVGGLLALAGCTSTDPDESGDGSDGDDESDDSYGDDGLPGSDDDGDTDAGGTRPEGTGGPGVSIVATDDTTEFPVQPAVEIVREAATSDYPPRLRTTLTNEGDERVRIGEGRAAHFKHVADESGALRLLPGDGEYPAEPDCWRLTDAVVVTEEYRTFALDPGASSERLVDLYATVGGDACLPVGEHRFETTISLVSADAEPESSTEWGFAVVLE</sequence>
<proteinExistence type="predicted"/>
<protein>
    <submittedName>
        <fullName evidence="2">Uncharacterized protein</fullName>
    </submittedName>
</protein>
<name>A0ABD5M116_9EURY</name>
<evidence type="ECO:0000313" key="2">
    <source>
        <dbReference type="EMBL" id="MEZ3163949.1"/>
    </source>
</evidence>
<dbReference type="Proteomes" id="UP001567572">
    <property type="component" value="Unassembled WGS sequence"/>
</dbReference>
<reference evidence="2 3" key="1">
    <citation type="submission" date="2024-06" db="EMBL/GenBank/DDBJ databases">
        <title>Halorubrum miltondacostae sp. nov., a potential PHA producer isolated from an inland solar saltern in Rio Maior, Portugal.</title>
        <authorList>
            <person name="Albuquerque L."/>
            <person name="Viver T."/>
            <person name="Barroso C."/>
            <person name="Claudino R."/>
            <person name="Galvan M."/>
            <person name="Simoes G."/>
            <person name="Lobo Da Cunha A."/>
            <person name="Egas C."/>
        </authorList>
    </citation>
    <scope>NUCLEOTIDE SEQUENCE [LARGE SCALE GENOMIC DNA]</scope>
    <source>
        <strain evidence="2 3">RMP-11</strain>
    </source>
</reference>
<feature type="compositionally biased region" description="Acidic residues" evidence="1">
    <location>
        <begin position="28"/>
        <end position="47"/>
    </location>
</feature>
<comment type="caution">
    <text evidence="2">The sequence shown here is derived from an EMBL/GenBank/DDBJ whole genome shotgun (WGS) entry which is preliminary data.</text>
</comment>
<dbReference type="PROSITE" id="PS51257">
    <property type="entry name" value="PROKAR_LIPOPROTEIN"/>
    <property type="match status" value="1"/>
</dbReference>
<organism evidence="2 3">
    <name type="scientific">Halorubrum miltondacostae</name>
    <dbReference type="NCBI Taxonomy" id="3076378"/>
    <lineage>
        <taxon>Archaea</taxon>
        <taxon>Methanobacteriati</taxon>
        <taxon>Methanobacteriota</taxon>
        <taxon>Stenosarchaea group</taxon>
        <taxon>Halobacteria</taxon>
        <taxon>Halobacteriales</taxon>
        <taxon>Haloferacaceae</taxon>
        <taxon>Halorubrum</taxon>
    </lineage>
</organism>
<keyword evidence="3" id="KW-1185">Reference proteome</keyword>
<feature type="region of interest" description="Disordered" evidence="1">
    <location>
        <begin position="18"/>
        <end position="82"/>
    </location>
</feature>
<feature type="compositionally biased region" description="Low complexity" evidence="1">
    <location>
        <begin position="18"/>
        <end position="27"/>
    </location>
</feature>
<dbReference type="RefSeq" id="WP_371161814.1">
    <property type="nucleotide sequence ID" value="NZ_JBEDNX010000002.1"/>
</dbReference>
<evidence type="ECO:0000313" key="3">
    <source>
        <dbReference type="Proteomes" id="UP001567572"/>
    </source>
</evidence>
<dbReference type="EMBL" id="JBEDNY010000002">
    <property type="protein sequence ID" value="MEZ3163949.1"/>
    <property type="molecule type" value="Genomic_DNA"/>
</dbReference>
<dbReference type="AlphaFoldDB" id="A0ABD5M116"/>
<gene>
    <name evidence="2" type="ORF">ABNG04_08730</name>
</gene>
<evidence type="ECO:0000256" key="1">
    <source>
        <dbReference type="SAM" id="MobiDB-lite"/>
    </source>
</evidence>
<accession>A0ABD5M116</accession>